<keyword evidence="1" id="KW-0238">DNA-binding</keyword>
<dbReference type="EMBL" id="JBHSKJ010000001">
    <property type="protein sequence ID" value="MFC5143289.1"/>
    <property type="molecule type" value="Genomic_DNA"/>
</dbReference>
<organism evidence="3 4">
    <name type="scientific">Streptomyces aureoversilis</name>
    <dbReference type="NCBI Taxonomy" id="67277"/>
    <lineage>
        <taxon>Bacteria</taxon>
        <taxon>Bacillati</taxon>
        <taxon>Actinomycetota</taxon>
        <taxon>Actinomycetes</taxon>
        <taxon>Kitasatosporales</taxon>
        <taxon>Streptomycetaceae</taxon>
        <taxon>Streptomyces</taxon>
    </lineage>
</organism>
<dbReference type="SUPFAM" id="SSF46955">
    <property type="entry name" value="Putative DNA-binding domain"/>
    <property type="match status" value="1"/>
</dbReference>
<proteinExistence type="predicted"/>
<feature type="domain" description="HTH merR-type" evidence="2">
    <location>
        <begin position="1"/>
        <end position="68"/>
    </location>
</feature>
<protein>
    <submittedName>
        <fullName evidence="3">MerR family transcriptional regulator</fullName>
    </submittedName>
</protein>
<name>A0ABV9ZS06_9ACTN</name>
<dbReference type="PRINTS" id="PR00040">
    <property type="entry name" value="HTHMERR"/>
</dbReference>
<dbReference type="Proteomes" id="UP001596222">
    <property type="component" value="Unassembled WGS sequence"/>
</dbReference>
<dbReference type="InterPro" id="IPR047057">
    <property type="entry name" value="MerR_fam"/>
</dbReference>
<dbReference type="PROSITE" id="PS00552">
    <property type="entry name" value="HTH_MERR_1"/>
    <property type="match status" value="1"/>
</dbReference>
<dbReference type="InterPro" id="IPR000551">
    <property type="entry name" value="MerR-type_HTH_dom"/>
</dbReference>
<dbReference type="PANTHER" id="PTHR30204">
    <property type="entry name" value="REDOX-CYCLING DRUG-SENSING TRANSCRIPTIONAL ACTIVATOR SOXR"/>
    <property type="match status" value="1"/>
</dbReference>
<evidence type="ECO:0000313" key="3">
    <source>
        <dbReference type="EMBL" id="MFC5143289.1"/>
    </source>
</evidence>
<keyword evidence="4" id="KW-1185">Reference proteome</keyword>
<dbReference type="Gene3D" id="1.10.1660.10">
    <property type="match status" value="1"/>
</dbReference>
<dbReference type="Pfam" id="PF13411">
    <property type="entry name" value="MerR_1"/>
    <property type="match status" value="1"/>
</dbReference>
<gene>
    <name evidence="3" type="ORF">ACFPP6_01035</name>
</gene>
<evidence type="ECO:0000256" key="1">
    <source>
        <dbReference type="ARBA" id="ARBA00023125"/>
    </source>
</evidence>
<dbReference type="PROSITE" id="PS50937">
    <property type="entry name" value="HTH_MERR_2"/>
    <property type="match status" value="1"/>
</dbReference>
<dbReference type="PANTHER" id="PTHR30204:SF97">
    <property type="entry name" value="MERR FAMILY REGULATORY PROTEIN"/>
    <property type="match status" value="1"/>
</dbReference>
<comment type="caution">
    <text evidence="3">The sequence shown here is derived from an EMBL/GenBank/DDBJ whole genome shotgun (WGS) entry which is preliminary data.</text>
</comment>
<sequence length="126" mass="13673">MLISAMSRRTGVSKRLLRYYEEQGLLRPRRRSSGYREYGEEDVHRVRFIRVLLAAGLSTRTVAGLIPLLPGPGRTAAVPAGPGVLDRLRRERRRIGDAVADLLAARDVLDSLIAAAVPSCAAAPGV</sequence>
<dbReference type="SMART" id="SM00422">
    <property type="entry name" value="HTH_MERR"/>
    <property type="match status" value="1"/>
</dbReference>
<evidence type="ECO:0000313" key="4">
    <source>
        <dbReference type="Proteomes" id="UP001596222"/>
    </source>
</evidence>
<dbReference type="InterPro" id="IPR009061">
    <property type="entry name" value="DNA-bd_dom_put_sf"/>
</dbReference>
<reference evidence="4" key="1">
    <citation type="journal article" date="2019" name="Int. J. Syst. Evol. Microbiol.">
        <title>The Global Catalogue of Microorganisms (GCM) 10K type strain sequencing project: providing services to taxonomists for standard genome sequencing and annotation.</title>
        <authorList>
            <consortium name="The Broad Institute Genomics Platform"/>
            <consortium name="The Broad Institute Genome Sequencing Center for Infectious Disease"/>
            <person name="Wu L."/>
            <person name="Ma J."/>
        </authorList>
    </citation>
    <scope>NUCLEOTIDE SEQUENCE [LARGE SCALE GENOMIC DNA]</scope>
    <source>
        <strain evidence="4">CGMCC 4.1641</strain>
    </source>
</reference>
<evidence type="ECO:0000259" key="2">
    <source>
        <dbReference type="PROSITE" id="PS50937"/>
    </source>
</evidence>
<accession>A0ABV9ZS06</accession>
<dbReference type="RefSeq" id="WP_382035864.1">
    <property type="nucleotide sequence ID" value="NZ_JBHSKJ010000001.1"/>
</dbReference>